<evidence type="ECO:0000313" key="1">
    <source>
        <dbReference type="EMBL" id="KKN58938.1"/>
    </source>
</evidence>
<dbReference type="EMBL" id="LAZR01000745">
    <property type="protein sequence ID" value="KKN58938.1"/>
    <property type="molecule type" value="Genomic_DNA"/>
</dbReference>
<reference evidence="1" key="1">
    <citation type="journal article" date="2015" name="Nature">
        <title>Complex archaea that bridge the gap between prokaryotes and eukaryotes.</title>
        <authorList>
            <person name="Spang A."/>
            <person name="Saw J.H."/>
            <person name="Jorgensen S.L."/>
            <person name="Zaremba-Niedzwiedzka K."/>
            <person name="Martijn J."/>
            <person name="Lind A.E."/>
            <person name="van Eijk R."/>
            <person name="Schleper C."/>
            <person name="Guy L."/>
            <person name="Ettema T.J."/>
        </authorList>
    </citation>
    <scope>NUCLEOTIDE SEQUENCE</scope>
</reference>
<comment type="caution">
    <text evidence="1">The sequence shown here is derived from an EMBL/GenBank/DDBJ whole genome shotgun (WGS) entry which is preliminary data.</text>
</comment>
<name>A0A0F9UZA3_9ZZZZ</name>
<protein>
    <submittedName>
        <fullName evidence="1">Uncharacterized protein</fullName>
    </submittedName>
</protein>
<proteinExistence type="predicted"/>
<accession>A0A0F9UZA3</accession>
<gene>
    <name evidence="1" type="ORF">LCGC14_0547410</name>
</gene>
<dbReference type="AlphaFoldDB" id="A0A0F9UZA3"/>
<sequence>MTEEQEKLYQAQREAEDLCDGAYYTLEEYMRTIGKGARKDYQTAFNQAKRDLGKIIGLKKGFPNVGTGAFIDNCIDLAKVDPETGKSIPYAYGYRTDEHWESGYAWAVFHIKDLPSSIDLFEEDLAYNLSGWTRHYSGPGRSFSSDPYYVMGRTRVLVKQFRGLDI</sequence>
<organism evidence="1">
    <name type="scientific">marine sediment metagenome</name>
    <dbReference type="NCBI Taxonomy" id="412755"/>
    <lineage>
        <taxon>unclassified sequences</taxon>
        <taxon>metagenomes</taxon>
        <taxon>ecological metagenomes</taxon>
    </lineage>
</organism>